<dbReference type="Pfam" id="PF00497">
    <property type="entry name" value="SBP_bac_3"/>
    <property type="match status" value="1"/>
</dbReference>
<keyword evidence="4" id="KW-1185">Reference proteome</keyword>
<feature type="chain" id="PRO_5038445940" evidence="1">
    <location>
        <begin position="22"/>
        <end position="156"/>
    </location>
</feature>
<sequence length="156" mass="17061">MKSLIALLVATLTLAGCSAIPRDPEHTLERIRSERVLRLGVSPNPPWTTVEGNRVGGTEVDLVRSFATVQGAVLETVVGGEEPLIKRMERGEVDVLVGGLTTANKWSNKVGSTRAYARSVDPEGKTERHVMAVRLGENRLLSELERHLDRSRGALR</sequence>
<evidence type="ECO:0000259" key="2">
    <source>
        <dbReference type="Pfam" id="PF00497"/>
    </source>
</evidence>
<dbReference type="SUPFAM" id="SSF53850">
    <property type="entry name" value="Periplasmic binding protein-like II"/>
    <property type="match status" value="1"/>
</dbReference>
<dbReference type="PROSITE" id="PS51257">
    <property type="entry name" value="PROKAR_LIPOPROTEIN"/>
    <property type="match status" value="1"/>
</dbReference>
<evidence type="ECO:0000256" key="1">
    <source>
        <dbReference type="SAM" id="SignalP"/>
    </source>
</evidence>
<feature type="signal peptide" evidence="1">
    <location>
        <begin position="1"/>
        <end position="21"/>
    </location>
</feature>
<feature type="domain" description="Solute-binding protein family 3/N-terminal" evidence="2">
    <location>
        <begin position="37"/>
        <end position="119"/>
    </location>
</feature>
<gene>
    <name evidence="3" type="ORF">CGZ93_10670</name>
</gene>
<dbReference type="Gene3D" id="3.40.190.10">
    <property type="entry name" value="Periplasmic binding protein-like II"/>
    <property type="match status" value="1"/>
</dbReference>
<keyword evidence="1" id="KW-0732">Signal</keyword>
<evidence type="ECO:0000313" key="4">
    <source>
        <dbReference type="Proteomes" id="UP000216311"/>
    </source>
</evidence>
<dbReference type="Proteomes" id="UP000216311">
    <property type="component" value="Unassembled WGS sequence"/>
</dbReference>
<dbReference type="AlphaFoldDB" id="A0A255H1W2"/>
<name>A0A255H1W2_9ACTN</name>
<accession>A0A255H1W2</accession>
<dbReference type="EMBL" id="NMVQ01000017">
    <property type="protein sequence ID" value="OYO21263.1"/>
    <property type="molecule type" value="Genomic_DNA"/>
</dbReference>
<dbReference type="RefSeq" id="WP_094364131.1">
    <property type="nucleotide sequence ID" value="NZ_NMVQ01000017.1"/>
</dbReference>
<dbReference type="InterPro" id="IPR001638">
    <property type="entry name" value="Solute-binding_3/MltF_N"/>
</dbReference>
<reference evidence="3 4" key="1">
    <citation type="submission" date="2017-07" db="EMBL/GenBank/DDBJ databases">
        <title>Draft whole genome sequences of clinical Proprionibacteriaceae strains.</title>
        <authorList>
            <person name="Bernier A.-M."/>
            <person name="Bernard K."/>
            <person name="Domingo M.-C."/>
        </authorList>
    </citation>
    <scope>NUCLEOTIDE SEQUENCE [LARGE SCALE GENOMIC DNA]</scope>
    <source>
        <strain evidence="3 4">NML 130396</strain>
    </source>
</reference>
<comment type="caution">
    <text evidence="3">The sequence shown here is derived from an EMBL/GenBank/DDBJ whole genome shotgun (WGS) entry which is preliminary data.</text>
</comment>
<protein>
    <submittedName>
        <fullName evidence="3">ABC transporter substrate-binding protein</fullName>
    </submittedName>
</protein>
<evidence type="ECO:0000313" key="3">
    <source>
        <dbReference type="EMBL" id="OYO21263.1"/>
    </source>
</evidence>
<organism evidence="3 4">
    <name type="scientific">Enemella dayhoffiae</name>
    <dbReference type="NCBI Taxonomy" id="2016507"/>
    <lineage>
        <taxon>Bacteria</taxon>
        <taxon>Bacillati</taxon>
        <taxon>Actinomycetota</taxon>
        <taxon>Actinomycetes</taxon>
        <taxon>Propionibacteriales</taxon>
        <taxon>Propionibacteriaceae</taxon>
        <taxon>Enemella</taxon>
    </lineage>
</organism>
<proteinExistence type="predicted"/>